<evidence type="ECO:0008006" key="3">
    <source>
        <dbReference type="Google" id="ProtNLM"/>
    </source>
</evidence>
<evidence type="ECO:0000313" key="2">
    <source>
        <dbReference type="Proteomes" id="UP000193240"/>
    </source>
</evidence>
<sequence>MITTIQHKFLCRTINELSTASKTVRDTSALQYHERRDAETDSSCIHISTWSPVPWPMANVLTFSSMRRIASASGLLTIPNNSSLADGLVSVLLLLDNYSHSPLASLRIANLRLLRPIQGVNSHSRLDTQNSSVQPGGLATHCTLFNMEAIAELSLAANILQVVELSAKLLSKGREIQRAGSTIQNSELEAVTTDFAALSGKLRLCARPDPAKLGPLAHENKALEDLVVRSETVAQEVLSALRSLSHKKDGIKYNSWVHAFRAVWSASKIQEIQNRLQSIRDELQFRILVSIKKDNIHDLDQASHKILENIINSNR</sequence>
<proteinExistence type="predicted"/>
<dbReference type="EMBL" id="KZ107840">
    <property type="protein sequence ID" value="OSS51409.1"/>
    <property type="molecule type" value="Genomic_DNA"/>
</dbReference>
<dbReference type="STRING" id="105696.A0A1Y2M6E9"/>
<gene>
    <name evidence="1" type="ORF">B5807_04000</name>
</gene>
<name>A0A1Y2M6E9_EPING</name>
<protein>
    <recommendedName>
        <fullName evidence="3">Fungal N-terminal domain-containing protein</fullName>
    </recommendedName>
</protein>
<dbReference type="AlphaFoldDB" id="A0A1Y2M6E9"/>
<organism evidence="1 2">
    <name type="scientific">Epicoccum nigrum</name>
    <name type="common">Soil fungus</name>
    <name type="synonym">Epicoccum purpurascens</name>
    <dbReference type="NCBI Taxonomy" id="105696"/>
    <lineage>
        <taxon>Eukaryota</taxon>
        <taxon>Fungi</taxon>
        <taxon>Dikarya</taxon>
        <taxon>Ascomycota</taxon>
        <taxon>Pezizomycotina</taxon>
        <taxon>Dothideomycetes</taxon>
        <taxon>Pleosporomycetidae</taxon>
        <taxon>Pleosporales</taxon>
        <taxon>Pleosporineae</taxon>
        <taxon>Didymellaceae</taxon>
        <taxon>Epicoccum</taxon>
    </lineage>
</organism>
<dbReference type="Proteomes" id="UP000193240">
    <property type="component" value="Unassembled WGS sequence"/>
</dbReference>
<evidence type="ECO:0000313" key="1">
    <source>
        <dbReference type="EMBL" id="OSS51409.1"/>
    </source>
</evidence>
<keyword evidence="2" id="KW-1185">Reference proteome</keyword>
<dbReference type="InParanoid" id="A0A1Y2M6E9"/>
<accession>A0A1Y2M6E9</accession>
<reference evidence="1 2" key="1">
    <citation type="journal article" date="2017" name="Genome Announc.">
        <title>Genome sequence of the saprophytic ascomycete Epicoccum nigrum ICMP 19927 strain isolated from New Zealand.</title>
        <authorList>
            <person name="Fokin M."/>
            <person name="Fleetwood D."/>
            <person name="Weir B.S."/>
            <person name="Villas-Boas S.G."/>
        </authorList>
    </citation>
    <scope>NUCLEOTIDE SEQUENCE [LARGE SCALE GENOMIC DNA]</scope>
    <source>
        <strain evidence="1 2">ICMP 19927</strain>
    </source>
</reference>